<evidence type="ECO:0000256" key="1">
    <source>
        <dbReference type="SAM" id="Phobius"/>
    </source>
</evidence>
<feature type="transmembrane region" description="Helical" evidence="1">
    <location>
        <begin position="34"/>
        <end position="53"/>
    </location>
</feature>
<dbReference type="RefSeq" id="WP_169794938.1">
    <property type="nucleotide sequence ID" value="NZ_BJVR01000052.1"/>
</dbReference>
<comment type="caution">
    <text evidence="2">The sequence shown here is derived from an EMBL/GenBank/DDBJ whole genome shotgun (WGS) entry which is preliminary data.</text>
</comment>
<protein>
    <submittedName>
        <fullName evidence="2">Uncharacterized protein</fullName>
    </submittedName>
</protein>
<dbReference type="AlphaFoldDB" id="A0A511FRX5"/>
<keyword evidence="1" id="KW-1133">Transmembrane helix</keyword>
<keyword evidence="1" id="KW-0812">Transmembrane</keyword>
<organism evidence="2 3">
    <name type="scientific">Acetobacter tropicalis</name>
    <dbReference type="NCBI Taxonomy" id="104102"/>
    <lineage>
        <taxon>Bacteria</taxon>
        <taxon>Pseudomonadati</taxon>
        <taxon>Pseudomonadota</taxon>
        <taxon>Alphaproteobacteria</taxon>
        <taxon>Acetobacterales</taxon>
        <taxon>Acetobacteraceae</taxon>
        <taxon>Acetobacter</taxon>
    </lineage>
</organism>
<proteinExistence type="predicted"/>
<evidence type="ECO:0000313" key="2">
    <source>
        <dbReference type="EMBL" id="GEL51660.1"/>
    </source>
</evidence>
<dbReference type="Proteomes" id="UP000321800">
    <property type="component" value="Unassembled WGS sequence"/>
</dbReference>
<feature type="transmembrane region" description="Helical" evidence="1">
    <location>
        <begin position="6"/>
        <end position="22"/>
    </location>
</feature>
<dbReference type="EMBL" id="BJVR01000052">
    <property type="protein sequence ID" value="GEL51660.1"/>
    <property type="molecule type" value="Genomic_DNA"/>
</dbReference>
<keyword evidence="1" id="KW-0472">Membrane</keyword>
<accession>A0A511FRX5</accession>
<evidence type="ECO:0000313" key="3">
    <source>
        <dbReference type="Proteomes" id="UP000321800"/>
    </source>
</evidence>
<name>A0A511FRX5_9PROT</name>
<sequence>MLLLTALVFVGVVGGILLLVYLNKICDWLVTRDVLSPSLIMLCTYLACMFLFHRHD</sequence>
<gene>
    <name evidence="2" type="ORF">ATR01nite_27350</name>
</gene>
<reference evidence="2 3" key="1">
    <citation type="submission" date="2019-07" db="EMBL/GenBank/DDBJ databases">
        <title>Whole genome shotgun sequence of Acetobacter tropicalis NBRC 16470.</title>
        <authorList>
            <person name="Hosoyama A."/>
            <person name="Uohara A."/>
            <person name="Ohji S."/>
            <person name="Ichikawa N."/>
        </authorList>
    </citation>
    <scope>NUCLEOTIDE SEQUENCE [LARGE SCALE GENOMIC DNA]</scope>
    <source>
        <strain evidence="2 3">NBRC 16470</strain>
    </source>
</reference>